<dbReference type="SUPFAM" id="SSF57701">
    <property type="entry name" value="Zn2/Cys6 DNA-binding domain"/>
    <property type="match status" value="1"/>
</dbReference>
<dbReference type="GO" id="GO:0000981">
    <property type="term" value="F:DNA-binding transcription factor activity, RNA polymerase II-specific"/>
    <property type="evidence" value="ECO:0007669"/>
    <property type="project" value="InterPro"/>
</dbReference>
<name>A0A6A6TEN7_9PLEO</name>
<protein>
    <recommendedName>
        <fullName evidence="3">Zn(2)-C6 fungal-type domain-containing protein</fullName>
    </recommendedName>
</protein>
<dbReference type="GO" id="GO:0005634">
    <property type="term" value="C:nucleus"/>
    <property type="evidence" value="ECO:0007669"/>
    <property type="project" value="UniProtKB-SubCell"/>
</dbReference>
<accession>A0A6A6TEN7</accession>
<comment type="subcellular location">
    <subcellularLocation>
        <location evidence="1">Nucleus</location>
    </subcellularLocation>
</comment>
<dbReference type="PANTHER" id="PTHR31001">
    <property type="entry name" value="UNCHARACTERIZED TRANSCRIPTIONAL REGULATORY PROTEIN"/>
    <property type="match status" value="1"/>
</dbReference>
<keyword evidence="5" id="KW-1185">Reference proteome</keyword>
<dbReference type="OrthoDB" id="3014581at2759"/>
<dbReference type="EMBL" id="MU004315">
    <property type="protein sequence ID" value="KAF2658465.1"/>
    <property type="molecule type" value="Genomic_DNA"/>
</dbReference>
<dbReference type="Proteomes" id="UP000799324">
    <property type="component" value="Unassembled WGS sequence"/>
</dbReference>
<dbReference type="InterPro" id="IPR036864">
    <property type="entry name" value="Zn2-C6_fun-type_DNA-bd_sf"/>
</dbReference>
<evidence type="ECO:0000259" key="3">
    <source>
        <dbReference type="PROSITE" id="PS50048"/>
    </source>
</evidence>
<feature type="domain" description="Zn(2)-C6 fungal-type" evidence="3">
    <location>
        <begin position="19"/>
        <end position="48"/>
    </location>
</feature>
<dbReference type="Pfam" id="PF00172">
    <property type="entry name" value="Zn_clus"/>
    <property type="match status" value="1"/>
</dbReference>
<proteinExistence type="predicted"/>
<dbReference type="InterPro" id="IPR050613">
    <property type="entry name" value="Sec_Metabolite_Reg"/>
</dbReference>
<gene>
    <name evidence="4" type="ORF">K491DRAFT_676493</name>
</gene>
<dbReference type="AlphaFoldDB" id="A0A6A6TEN7"/>
<dbReference type="GO" id="GO:0008270">
    <property type="term" value="F:zinc ion binding"/>
    <property type="evidence" value="ECO:0007669"/>
    <property type="project" value="InterPro"/>
</dbReference>
<dbReference type="Gene3D" id="4.10.240.10">
    <property type="entry name" value="Zn(2)-C6 fungal-type DNA-binding domain"/>
    <property type="match status" value="1"/>
</dbReference>
<keyword evidence="2" id="KW-0539">Nucleus</keyword>
<reference evidence="4" key="1">
    <citation type="journal article" date="2020" name="Stud. Mycol.">
        <title>101 Dothideomycetes genomes: a test case for predicting lifestyles and emergence of pathogens.</title>
        <authorList>
            <person name="Haridas S."/>
            <person name="Albert R."/>
            <person name="Binder M."/>
            <person name="Bloem J."/>
            <person name="Labutti K."/>
            <person name="Salamov A."/>
            <person name="Andreopoulos B."/>
            <person name="Baker S."/>
            <person name="Barry K."/>
            <person name="Bills G."/>
            <person name="Bluhm B."/>
            <person name="Cannon C."/>
            <person name="Castanera R."/>
            <person name="Culley D."/>
            <person name="Daum C."/>
            <person name="Ezra D."/>
            <person name="Gonzalez J."/>
            <person name="Henrissat B."/>
            <person name="Kuo A."/>
            <person name="Liang C."/>
            <person name="Lipzen A."/>
            <person name="Lutzoni F."/>
            <person name="Magnuson J."/>
            <person name="Mondo S."/>
            <person name="Nolan M."/>
            <person name="Ohm R."/>
            <person name="Pangilinan J."/>
            <person name="Park H.-J."/>
            <person name="Ramirez L."/>
            <person name="Alfaro M."/>
            <person name="Sun H."/>
            <person name="Tritt A."/>
            <person name="Yoshinaga Y."/>
            <person name="Zwiers L.-H."/>
            <person name="Turgeon B."/>
            <person name="Goodwin S."/>
            <person name="Spatafora J."/>
            <person name="Crous P."/>
            <person name="Grigoriev I."/>
        </authorList>
    </citation>
    <scope>NUCLEOTIDE SEQUENCE</scope>
    <source>
        <strain evidence="4">CBS 122681</strain>
    </source>
</reference>
<dbReference type="PROSITE" id="PS00463">
    <property type="entry name" value="ZN2_CY6_FUNGAL_1"/>
    <property type="match status" value="1"/>
</dbReference>
<evidence type="ECO:0000313" key="5">
    <source>
        <dbReference type="Proteomes" id="UP000799324"/>
    </source>
</evidence>
<dbReference type="PROSITE" id="PS50048">
    <property type="entry name" value="ZN2_CY6_FUNGAL_2"/>
    <property type="match status" value="1"/>
</dbReference>
<sequence>MTMPKDTASRTTSRQRPVSCRFCRSRKLRCSRDAPCSNCISRGITCDLEIPVAAPSDADTATKNELLDRIQKLEELVKHVGQTHQQPTPSSDYIPENVSERPQVTAGSLSPQVEPLDRDAAWLESIYDNPNRSTDEFHPEKVLFRVCSVQNLDQAQQTINNNDQFPNSTYSWRRYWMPDLAEAKILLDKFLEEVEPLHHVIYRPSISTLLARVYCNLANQKPLKSGEIILLLSIFASASHSWSHSDCSARGMYSCSMHASKQAAYWMEATEDLIDYAHRTTRVSIEGVQGIVIAMFVLIHVDCFAPRCRHLISTGLLLGRELGLHCIDHPSNAALAHTIQAEMGRRVWWYLVACDWVQATKFNGMSRGVYWTHQRHMMTNEPLNLDDEDLVDGMPLVGRPLSQPTSMSYSLYRIKLATISRHIVDRTPILAVYGGAPSYDVVMDIDTELKQLLDETPPYFNMSTPEIVKTYLLSRSKAASISMQALFFNSIVHGSRCKLHLPFFSRGFKDPEYAASRDICIESARRIIQSEKGVGKTYFCSLTPRGLPVLNPMGLIKSVFMACIVLLMDLCQSQTGPEQYRRRKQWPELLDAFRLLRNARSESDLAAEFLDSMEQVLHRHGLSIPRSCYTQDALPDALPEVPPPEHNAPNPTAMEGVTTGVYNDFSVMTTPSNCPNMANNGFLPQPSEPQTDDFAQMLGQSIGLGNIDWDDIFIGLDNFP</sequence>
<dbReference type="SMART" id="SM00066">
    <property type="entry name" value="GAL4"/>
    <property type="match status" value="1"/>
</dbReference>
<dbReference type="CDD" id="cd00067">
    <property type="entry name" value="GAL4"/>
    <property type="match status" value="1"/>
</dbReference>
<dbReference type="CDD" id="cd12148">
    <property type="entry name" value="fungal_TF_MHR"/>
    <property type="match status" value="1"/>
</dbReference>
<organism evidence="4 5">
    <name type="scientific">Lophiostoma macrostomum CBS 122681</name>
    <dbReference type="NCBI Taxonomy" id="1314788"/>
    <lineage>
        <taxon>Eukaryota</taxon>
        <taxon>Fungi</taxon>
        <taxon>Dikarya</taxon>
        <taxon>Ascomycota</taxon>
        <taxon>Pezizomycotina</taxon>
        <taxon>Dothideomycetes</taxon>
        <taxon>Pleosporomycetidae</taxon>
        <taxon>Pleosporales</taxon>
        <taxon>Lophiostomataceae</taxon>
        <taxon>Lophiostoma</taxon>
    </lineage>
</organism>
<dbReference type="InterPro" id="IPR001138">
    <property type="entry name" value="Zn2Cys6_DnaBD"/>
</dbReference>
<evidence type="ECO:0000256" key="2">
    <source>
        <dbReference type="ARBA" id="ARBA00023242"/>
    </source>
</evidence>
<evidence type="ECO:0000256" key="1">
    <source>
        <dbReference type="ARBA" id="ARBA00004123"/>
    </source>
</evidence>
<evidence type="ECO:0000313" key="4">
    <source>
        <dbReference type="EMBL" id="KAF2658465.1"/>
    </source>
</evidence>
<dbReference type="PANTHER" id="PTHR31001:SF90">
    <property type="entry name" value="CENTROMERE DNA-BINDING PROTEIN COMPLEX CBF3 SUBUNIT B"/>
    <property type="match status" value="1"/>
</dbReference>